<sequence>MTMRDHTPDFRMHELSQENKALIGSTVKQLLEKLAVDGRLCSEALLEFWVEVAGAQRPRGTYRNGCLMPDSFIYIRDYFRASESGTLLAGESYVKDGTHDLESAWDDMLDELFYQIEIFTSPVSTGKGITLELWAGCRQRPEGDWVYAVDTKVELE</sequence>
<proteinExistence type="predicted"/>
<protein>
    <submittedName>
        <fullName evidence="1">Uncharacterized protein</fullName>
    </submittedName>
</protein>
<accession>Q3ATL7</accession>
<name>Q3ATL7_CHLCH</name>
<organism evidence="1">
    <name type="scientific">Chlorobium chlorochromatii (strain CaD3)</name>
    <dbReference type="NCBI Taxonomy" id="340177"/>
    <lineage>
        <taxon>Bacteria</taxon>
        <taxon>Pseudomonadati</taxon>
        <taxon>Chlorobiota</taxon>
        <taxon>Chlorobiia</taxon>
        <taxon>Chlorobiales</taxon>
        <taxon>Chlorobiaceae</taxon>
        <taxon>Chlorobium/Pelodictyon group</taxon>
        <taxon>Chlorobium</taxon>
    </lineage>
</organism>
<dbReference type="AlphaFoldDB" id="Q3ATL7"/>
<gene>
    <name evidence="1" type="ordered locus">Cag_0385</name>
</gene>
<dbReference type="EMBL" id="CP000108">
    <property type="protein sequence ID" value="ABB27658.1"/>
    <property type="molecule type" value="Genomic_DNA"/>
</dbReference>
<dbReference type="HOGENOM" id="CLU_1757191_0_0_10"/>
<reference evidence="1" key="1">
    <citation type="submission" date="2005-08" db="EMBL/GenBank/DDBJ databases">
        <title>Complete sequence of Chlorobium chlorochromatii CaD3.</title>
        <authorList>
            <person name="Copeland A."/>
            <person name="Lucas S."/>
            <person name="Lapidus A."/>
            <person name="Barry K."/>
            <person name="Detter J.C."/>
            <person name="Glavina T."/>
            <person name="Hammon N."/>
            <person name="Israni S."/>
            <person name="Pitluck S."/>
            <person name="Bryant D."/>
            <person name="Schmutz J."/>
            <person name="Larimer F."/>
            <person name="Land M."/>
            <person name="Kyrpides N."/>
            <person name="Ivanova N."/>
            <person name="Richardson P."/>
        </authorList>
    </citation>
    <scope>NUCLEOTIDE SEQUENCE [LARGE SCALE GENOMIC DNA]</scope>
    <source>
        <strain evidence="1">CaD3</strain>
    </source>
</reference>
<evidence type="ECO:0000313" key="1">
    <source>
        <dbReference type="EMBL" id="ABB27658.1"/>
    </source>
</evidence>
<dbReference type="KEGG" id="cch:Cag_0385"/>
<dbReference type="eggNOG" id="ENOG5033UQF">
    <property type="taxonomic scope" value="Bacteria"/>
</dbReference>